<dbReference type="FunFam" id="3.40.1010.10:FF:000001">
    <property type="entry name" value="Siroheme synthase"/>
    <property type="match status" value="1"/>
</dbReference>
<dbReference type="UniPathway" id="UPA00262">
    <property type="reaction ID" value="UER00211"/>
</dbReference>
<dbReference type="Gene3D" id="3.40.1010.10">
    <property type="entry name" value="Cobalt-precorrin-4 Transmethylase, Domain 1"/>
    <property type="match status" value="1"/>
</dbReference>
<comment type="similarity">
    <text evidence="1">Belongs to the precorrin methyltransferase family.</text>
</comment>
<comment type="pathway">
    <text evidence="8">Porphyrin-containing compound metabolism; siroheme biosynthesis; precorrin-2 from uroporphyrinogen III: step 1/1.</text>
</comment>
<dbReference type="InterPro" id="IPR014777">
    <property type="entry name" value="4pyrrole_Mease_sub1"/>
</dbReference>
<dbReference type="InterPro" id="IPR000878">
    <property type="entry name" value="4pyrrol_Mease"/>
</dbReference>
<feature type="domain" description="Tetrapyrrole methylase" evidence="10">
    <location>
        <begin position="25"/>
        <end position="233"/>
    </location>
</feature>
<evidence type="ECO:0000256" key="1">
    <source>
        <dbReference type="ARBA" id="ARBA00005879"/>
    </source>
</evidence>
<keyword evidence="6" id="KW-0949">S-adenosyl-L-methionine</keyword>
<dbReference type="InterPro" id="IPR014776">
    <property type="entry name" value="4pyrrole_Mease_sub2"/>
</dbReference>
<dbReference type="GO" id="GO:0019354">
    <property type="term" value="P:siroheme biosynthetic process"/>
    <property type="evidence" value="ECO:0007669"/>
    <property type="project" value="UniProtKB-UniPathway"/>
</dbReference>
<dbReference type="NCBIfam" id="TIGR01469">
    <property type="entry name" value="cobA_cysG_Cterm"/>
    <property type="match status" value="1"/>
</dbReference>
<dbReference type="Gene3D" id="3.30.950.10">
    <property type="entry name" value="Methyltransferase, Cobalt-precorrin-4 Transmethylase, Domain 2"/>
    <property type="match status" value="1"/>
</dbReference>
<evidence type="ECO:0000313" key="11">
    <source>
        <dbReference type="EMBL" id="NEY91392.1"/>
    </source>
</evidence>
<keyword evidence="5 11" id="KW-0808">Transferase</keyword>
<protein>
    <recommendedName>
        <fullName evidence="2">uroporphyrinogen-III C-methyltransferase</fullName>
        <ecNumber evidence="2">2.1.1.107</ecNumber>
    </recommendedName>
</protein>
<evidence type="ECO:0000256" key="3">
    <source>
        <dbReference type="ARBA" id="ARBA00022573"/>
    </source>
</evidence>
<evidence type="ECO:0000256" key="6">
    <source>
        <dbReference type="ARBA" id="ARBA00022691"/>
    </source>
</evidence>
<dbReference type="InterPro" id="IPR035996">
    <property type="entry name" value="4pyrrol_Methylase_sf"/>
</dbReference>
<dbReference type="PANTHER" id="PTHR45790:SF3">
    <property type="entry name" value="S-ADENOSYL-L-METHIONINE-DEPENDENT UROPORPHYRINOGEN III METHYLTRANSFERASE, CHLOROPLASTIC"/>
    <property type="match status" value="1"/>
</dbReference>
<sequence>MPAGVRAMNDLFQDFLPSPNLPGHVHLIGAGPGDPELLTRRALRLMVEADVVVYDRLVSPEIMALIPSHVRRIDVGKLPKAHKLPQDGINALLVELAGQGLRVARVKGGDPLIFGRGSEEAEACRAAGVACDYTPGITSAQGAAASTGVPLTHRGLATGVRYVTGHRARDGALDLDWTSLASADTTLVVYMGVANIAEISTQMMAHGLGADTPVLAVASATTPRETRVLSDLAGIAGAMADAQPEAPVLFIIGRVVSLYEPALLAAALACEGTGMAAYA</sequence>
<evidence type="ECO:0000256" key="5">
    <source>
        <dbReference type="ARBA" id="ARBA00022679"/>
    </source>
</evidence>
<evidence type="ECO:0000256" key="4">
    <source>
        <dbReference type="ARBA" id="ARBA00022603"/>
    </source>
</evidence>
<dbReference type="InterPro" id="IPR006366">
    <property type="entry name" value="CobA/CysG_C"/>
</dbReference>
<evidence type="ECO:0000256" key="9">
    <source>
        <dbReference type="ARBA" id="ARBA00060548"/>
    </source>
</evidence>
<evidence type="ECO:0000256" key="7">
    <source>
        <dbReference type="ARBA" id="ARBA00023244"/>
    </source>
</evidence>
<dbReference type="Proteomes" id="UP000477782">
    <property type="component" value="Unassembled WGS sequence"/>
</dbReference>
<gene>
    <name evidence="11" type="primary">cobA</name>
    <name evidence="11" type="ORF">G4Z14_13895</name>
</gene>
<dbReference type="EMBL" id="JAAIVJ010000008">
    <property type="protein sequence ID" value="NEY91392.1"/>
    <property type="molecule type" value="Genomic_DNA"/>
</dbReference>
<organism evidence="11 12">
    <name type="scientific">Tabrizicola oligotrophica</name>
    <dbReference type="NCBI Taxonomy" id="2710650"/>
    <lineage>
        <taxon>Bacteria</taxon>
        <taxon>Pseudomonadati</taxon>
        <taxon>Pseudomonadota</taxon>
        <taxon>Alphaproteobacteria</taxon>
        <taxon>Rhodobacterales</taxon>
        <taxon>Paracoccaceae</taxon>
        <taxon>Tabrizicola</taxon>
    </lineage>
</organism>
<dbReference type="SUPFAM" id="SSF53790">
    <property type="entry name" value="Tetrapyrrole methylase"/>
    <property type="match status" value="1"/>
</dbReference>
<keyword evidence="7" id="KW-0627">Porphyrin biosynthesis</keyword>
<proteinExistence type="inferred from homology"/>
<keyword evidence="3" id="KW-0169">Cobalamin biosynthesis</keyword>
<dbReference type="InterPro" id="IPR050161">
    <property type="entry name" value="Siro_Cobalamin_biosynth"/>
</dbReference>
<dbReference type="NCBIfam" id="NF004790">
    <property type="entry name" value="PRK06136.1"/>
    <property type="match status" value="1"/>
</dbReference>
<keyword evidence="12" id="KW-1185">Reference proteome</keyword>
<dbReference type="GO" id="GO:0009236">
    <property type="term" value="P:cobalamin biosynthetic process"/>
    <property type="evidence" value="ECO:0007669"/>
    <property type="project" value="UniProtKB-KW"/>
</dbReference>
<accession>A0A6M0QY59</accession>
<dbReference type="EC" id="2.1.1.107" evidence="2"/>
<dbReference type="CDD" id="cd11642">
    <property type="entry name" value="SUMT"/>
    <property type="match status" value="1"/>
</dbReference>
<evidence type="ECO:0000256" key="8">
    <source>
        <dbReference type="ARBA" id="ARBA00025705"/>
    </source>
</evidence>
<comment type="caution">
    <text evidence="11">The sequence shown here is derived from an EMBL/GenBank/DDBJ whole genome shotgun (WGS) entry which is preliminary data.</text>
</comment>
<dbReference type="GO" id="GO:0004851">
    <property type="term" value="F:uroporphyrin-III C-methyltransferase activity"/>
    <property type="evidence" value="ECO:0007669"/>
    <property type="project" value="UniProtKB-EC"/>
</dbReference>
<dbReference type="AlphaFoldDB" id="A0A6M0QY59"/>
<evidence type="ECO:0000259" key="10">
    <source>
        <dbReference type="Pfam" id="PF00590"/>
    </source>
</evidence>
<name>A0A6M0QY59_9RHOB</name>
<evidence type="ECO:0000256" key="2">
    <source>
        <dbReference type="ARBA" id="ARBA00012162"/>
    </source>
</evidence>
<dbReference type="Pfam" id="PF00590">
    <property type="entry name" value="TP_methylase"/>
    <property type="match status" value="1"/>
</dbReference>
<dbReference type="FunFam" id="3.30.950.10:FF:000001">
    <property type="entry name" value="Siroheme synthase"/>
    <property type="match status" value="1"/>
</dbReference>
<dbReference type="GO" id="GO:0032259">
    <property type="term" value="P:methylation"/>
    <property type="evidence" value="ECO:0007669"/>
    <property type="project" value="UniProtKB-KW"/>
</dbReference>
<comment type="pathway">
    <text evidence="9">Cofactor biosynthesis; adenosylcobalamin biosynthesis; precorrin-2 from uroporphyrinogen III: step 1/1.</text>
</comment>
<evidence type="ECO:0000313" key="12">
    <source>
        <dbReference type="Proteomes" id="UP000477782"/>
    </source>
</evidence>
<reference evidence="11 12" key="1">
    <citation type="submission" date="2020-02" db="EMBL/GenBank/DDBJ databases">
        <authorList>
            <person name="Chen W.-M."/>
        </authorList>
    </citation>
    <scope>NUCLEOTIDE SEQUENCE [LARGE SCALE GENOMIC DNA]</scope>
    <source>
        <strain evidence="11 12">KMS-5</strain>
    </source>
</reference>
<keyword evidence="4 11" id="KW-0489">Methyltransferase</keyword>
<dbReference type="PANTHER" id="PTHR45790">
    <property type="entry name" value="SIROHEME SYNTHASE-RELATED"/>
    <property type="match status" value="1"/>
</dbReference>